<dbReference type="RefSeq" id="WP_248344413.1">
    <property type="nucleotide sequence ID" value="NZ_AP025592.1"/>
</dbReference>
<proteinExistence type="predicted"/>
<organism evidence="1 2">
    <name type="scientific">Anaeromyxobacter paludicola</name>
    <dbReference type="NCBI Taxonomy" id="2918171"/>
    <lineage>
        <taxon>Bacteria</taxon>
        <taxon>Pseudomonadati</taxon>
        <taxon>Myxococcota</taxon>
        <taxon>Myxococcia</taxon>
        <taxon>Myxococcales</taxon>
        <taxon>Cystobacterineae</taxon>
        <taxon>Anaeromyxobacteraceae</taxon>
        <taxon>Anaeromyxobacter</taxon>
    </lineage>
</organism>
<gene>
    <name evidence="1" type="ORF">AMPC_07260</name>
</gene>
<accession>A0ABM7X737</accession>
<sequence length="83" mass="8607">MRVGDPVLLQRELEWSPVGLEPLPEHCAGYVLELLDVGGVPSARVSFGCLRGGGVPVLVALADLELDQAEVDASGASISGRPV</sequence>
<dbReference type="Proteomes" id="UP001162734">
    <property type="component" value="Chromosome"/>
</dbReference>
<evidence type="ECO:0000313" key="1">
    <source>
        <dbReference type="EMBL" id="BDG07613.1"/>
    </source>
</evidence>
<name>A0ABM7X737_9BACT</name>
<keyword evidence="2" id="KW-1185">Reference proteome</keyword>
<evidence type="ECO:0000313" key="2">
    <source>
        <dbReference type="Proteomes" id="UP001162734"/>
    </source>
</evidence>
<reference evidence="2" key="1">
    <citation type="journal article" date="2022" name="Int. J. Syst. Evol. Microbiol.">
        <title>Anaeromyxobacter oryzae sp. nov., Anaeromyxobacter diazotrophicus sp. nov. and Anaeromyxobacter paludicola sp. nov., isolated from paddy soils.</title>
        <authorList>
            <person name="Itoh H."/>
            <person name="Xu Z."/>
            <person name="Mise K."/>
            <person name="Masuda Y."/>
            <person name="Ushijima N."/>
            <person name="Hayakawa C."/>
            <person name="Shiratori Y."/>
            <person name="Senoo K."/>
        </authorList>
    </citation>
    <scope>NUCLEOTIDE SEQUENCE [LARGE SCALE GENOMIC DNA]</scope>
    <source>
        <strain evidence="2">Red630</strain>
    </source>
</reference>
<protein>
    <submittedName>
        <fullName evidence="1">Uncharacterized protein</fullName>
    </submittedName>
</protein>
<dbReference type="EMBL" id="AP025592">
    <property type="protein sequence ID" value="BDG07613.1"/>
    <property type="molecule type" value="Genomic_DNA"/>
</dbReference>